<protein>
    <recommendedName>
        <fullName evidence="3">Auxin-responsive protein</fullName>
    </recommendedName>
</protein>
<dbReference type="Proteomes" id="UP001157418">
    <property type="component" value="Unassembled WGS sequence"/>
</dbReference>
<sequence>MSGSVRLKRETTKSQTATSGLSCRVWFCPVAALVRWRRCSGDDGWPREKERKKEINLVAPIDLNWCILARSLRLNNHLNYLYLLPNEKQNVNTFCLRKKERKKMMKVGVMVELFEEYQMVMDMLRERMRSILNQTTTRTATPYSVFYSHPDSSSFIVFF</sequence>
<evidence type="ECO:0008006" key="3">
    <source>
        <dbReference type="Google" id="ProtNLM"/>
    </source>
</evidence>
<comment type="caution">
    <text evidence="1">The sequence shown here is derived from an EMBL/GenBank/DDBJ whole genome shotgun (WGS) entry which is preliminary data.</text>
</comment>
<proteinExistence type="predicted"/>
<keyword evidence="2" id="KW-1185">Reference proteome</keyword>
<dbReference type="AlphaFoldDB" id="A0AAU9MQK0"/>
<evidence type="ECO:0000313" key="2">
    <source>
        <dbReference type="Proteomes" id="UP001157418"/>
    </source>
</evidence>
<accession>A0AAU9MQK0</accession>
<organism evidence="1 2">
    <name type="scientific">Lactuca virosa</name>
    <dbReference type="NCBI Taxonomy" id="75947"/>
    <lineage>
        <taxon>Eukaryota</taxon>
        <taxon>Viridiplantae</taxon>
        <taxon>Streptophyta</taxon>
        <taxon>Embryophyta</taxon>
        <taxon>Tracheophyta</taxon>
        <taxon>Spermatophyta</taxon>
        <taxon>Magnoliopsida</taxon>
        <taxon>eudicotyledons</taxon>
        <taxon>Gunneridae</taxon>
        <taxon>Pentapetalae</taxon>
        <taxon>asterids</taxon>
        <taxon>campanulids</taxon>
        <taxon>Asterales</taxon>
        <taxon>Asteraceae</taxon>
        <taxon>Cichorioideae</taxon>
        <taxon>Cichorieae</taxon>
        <taxon>Lactucinae</taxon>
        <taxon>Lactuca</taxon>
    </lineage>
</organism>
<evidence type="ECO:0000313" key="1">
    <source>
        <dbReference type="EMBL" id="CAH1430163.1"/>
    </source>
</evidence>
<name>A0AAU9MQK0_9ASTR</name>
<dbReference type="EMBL" id="CAKMRJ010003334">
    <property type="protein sequence ID" value="CAH1430163.1"/>
    <property type="molecule type" value="Genomic_DNA"/>
</dbReference>
<reference evidence="1 2" key="1">
    <citation type="submission" date="2022-01" db="EMBL/GenBank/DDBJ databases">
        <authorList>
            <person name="Xiong W."/>
            <person name="Schranz E."/>
        </authorList>
    </citation>
    <scope>NUCLEOTIDE SEQUENCE [LARGE SCALE GENOMIC DNA]</scope>
</reference>
<gene>
    <name evidence="1" type="ORF">LVIROSA_LOCUS16965</name>
</gene>